<feature type="domain" description="Glycosyltransferase 61 catalytic" evidence="9">
    <location>
        <begin position="180"/>
        <end position="355"/>
    </location>
</feature>
<keyword evidence="3" id="KW-0808">Transferase</keyword>
<dbReference type="PANTHER" id="PTHR20961:SF38">
    <property type="entry name" value="PROTEIN O-LINKED-MANNOSE BETA-1,4-N-ACETYLGLUCOSAMINYLTRANSFERASE 2"/>
    <property type="match status" value="1"/>
</dbReference>
<dbReference type="EMBL" id="DS113412">
    <property type="protein sequence ID" value="EAY06915.1"/>
    <property type="molecule type" value="Genomic_DNA"/>
</dbReference>
<accession>A2EKB7</accession>
<dbReference type="Proteomes" id="UP000001542">
    <property type="component" value="Unassembled WGS sequence"/>
</dbReference>
<evidence type="ECO:0000313" key="11">
    <source>
        <dbReference type="Proteomes" id="UP000001542"/>
    </source>
</evidence>
<sequence length="424" mass="49209">MKRSEYYSKVRIRWLISLMLLGIMFINFFQTEPECSNLYFRRSNITFIEGVEYLNVSGSKIDIPNDYIIHKEKVIEYVPHDPNPLIIDSLTEQYYLSNHMNLTTLEEIIHFDEKLDGTWYCLKDLYANVYGSYTDGYSVLVPSQWNFRGTQMDLYAHGSGNVSDHYDSVIALGNFVVTYYGHWFFDVLAPLMMFPDEVIATSSIILGNTKPYVYETLYALGMKDSQFITIDQGDWIFAHKLYVVADPGPHVTHMGAALTKLSSKLLKAFNIKEKVPTKYVLTNRKSSYRRTIPNLAEIYYNIKKTYPQYDWIIIPDNFPTVKETARVWSDIKVLFTPTGSNLVRILFMMPGAVICDVQANYNDYAMEAIAICRHIKILVFAVPYTDHFTEKLDVSVEESMRMMKVVMYCAEHGDWPEKSAEYQY</sequence>
<proteinExistence type="predicted"/>
<dbReference type="KEGG" id="tva:4764798"/>
<evidence type="ECO:0000256" key="6">
    <source>
        <dbReference type="ARBA" id="ARBA00023136"/>
    </source>
</evidence>
<dbReference type="InParanoid" id="A2EKB7"/>
<organism evidence="10 11">
    <name type="scientific">Trichomonas vaginalis (strain ATCC PRA-98 / G3)</name>
    <dbReference type="NCBI Taxonomy" id="412133"/>
    <lineage>
        <taxon>Eukaryota</taxon>
        <taxon>Metamonada</taxon>
        <taxon>Parabasalia</taxon>
        <taxon>Trichomonadida</taxon>
        <taxon>Trichomonadidae</taxon>
        <taxon>Trichomonas</taxon>
    </lineage>
</organism>
<reference evidence="10" key="2">
    <citation type="journal article" date="2007" name="Science">
        <title>Draft genome sequence of the sexually transmitted pathogen Trichomonas vaginalis.</title>
        <authorList>
            <person name="Carlton J.M."/>
            <person name="Hirt R.P."/>
            <person name="Silva J.C."/>
            <person name="Delcher A.L."/>
            <person name="Schatz M."/>
            <person name="Zhao Q."/>
            <person name="Wortman J.R."/>
            <person name="Bidwell S.L."/>
            <person name="Alsmark U.C.M."/>
            <person name="Besteiro S."/>
            <person name="Sicheritz-Ponten T."/>
            <person name="Noel C.J."/>
            <person name="Dacks J.B."/>
            <person name="Foster P.G."/>
            <person name="Simillion C."/>
            <person name="Van de Peer Y."/>
            <person name="Miranda-Saavedra D."/>
            <person name="Barton G.J."/>
            <person name="Westrop G.D."/>
            <person name="Mueller S."/>
            <person name="Dessi D."/>
            <person name="Fiori P.L."/>
            <person name="Ren Q."/>
            <person name="Paulsen I."/>
            <person name="Zhang H."/>
            <person name="Bastida-Corcuera F.D."/>
            <person name="Simoes-Barbosa A."/>
            <person name="Brown M.T."/>
            <person name="Hayes R.D."/>
            <person name="Mukherjee M."/>
            <person name="Okumura C.Y."/>
            <person name="Schneider R."/>
            <person name="Smith A.J."/>
            <person name="Vanacova S."/>
            <person name="Villalvazo M."/>
            <person name="Haas B.J."/>
            <person name="Pertea M."/>
            <person name="Feldblyum T.V."/>
            <person name="Utterback T.R."/>
            <person name="Shu C.L."/>
            <person name="Osoegawa K."/>
            <person name="de Jong P.J."/>
            <person name="Hrdy I."/>
            <person name="Horvathova L."/>
            <person name="Zubacova Z."/>
            <person name="Dolezal P."/>
            <person name="Malik S.B."/>
            <person name="Logsdon J.M. Jr."/>
            <person name="Henze K."/>
            <person name="Gupta A."/>
            <person name="Wang C.C."/>
            <person name="Dunne R.L."/>
            <person name="Upcroft J.A."/>
            <person name="Upcroft P."/>
            <person name="White O."/>
            <person name="Salzberg S.L."/>
            <person name="Tang P."/>
            <person name="Chiu C.-H."/>
            <person name="Lee Y.-S."/>
            <person name="Embley T.M."/>
            <person name="Coombs G.H."/>
            <person name="Mottram J.C."/>
            <person name="Tachezy J."/>
            <person name="Fraser-Liggett C.M."/>
            <person name="Johnson P.J."/>
        </authorList>
    </citation>
    <scope>NUCLEOTIDE SEQUENCE [LARGE SCALE GENOMIC DNA]</scope>
    <source>
        <strain evidence="10">G3</strain>
    </source>
</reference>
<comment type="subcellular location">
    <subcellularLocation>
        <location evidence="1">Membrane</location>
        <topology evidence="1">Single-pass membrane protein</topology>
    </subcellularLocation>
</comment>
<evidence type="ECO:0000256" key="8">
    <source>
        <dbReference type="SAM" id="Phobius"/>
    </source>
</evidence>
<dbReference type="GO" id="GO:0016020">
    <property type="term" value="C:membrane"/>
    <property type="evidence" value="ECO:0007669"/>
    <property type="project" value="UniProtKB-SubCell"/>
</dbReference>
<dbReference type="VEuPathDB" id="TrichDB:TVAGG3_0772650"/>
<dbReference type="GO" id="GO:0016757">
    <property type="term" value="F:glycosyltransferase activity"/>
    <property type="evidence" value="ECO:0000318"/>
    <property type="project" value="GO_Central"/>
</dbReference>
<evidence type="ECO:0000256" key="5">
    <source>
        <dbReference type="ARBA" id="ARBA00022989"/>
    </source>
</evidence>
<dbReference type="PANTHER" id="PTHR20961">
    <property type="entry name" value="GLYCOSYLTRANSFERASE"/>
    <property type="match status" value="1"/>
</dbReference>
<dbReference type="Pfam" id="PF04577">
    <property type="entry name" value="Glyco_transf_61"/>
    <property type="match status" value="1"/>
</dbReference>
<feature type="transmembrane region" description="Helical" evidence="8">
    <location>
        <begin position="12"/>
        <end position="29"/>
    </location>
</feature>
<keyword evidence="4 8" id="KW-0812">Transmembrane</keyword>
<evidence type="ECO:0000259" key="9">
    <source>
        <dbReference type="Pfam" id="PF04577"/>
    </source>
</evidence>
<evidence type="ECO:0000256" key="1">
    <source>
        <dbReference type="ARBA" id="ARBA00004167"/>
    </source>
</evidence>
<dbReference type="AlphaFoldDB" id="A2EKB7"/>
<dbReference type="InterPro" id="IPR049625">
    <property type="entry name" value="Glyco_transf_61_cat"/>
</dbReference>
<evidence type="ECO:0000256" key="2">
    <source>
        <dbReference type="ARBA" id="ARBA00022676"/>
    </source>
</evidence>
<keyword evidence="11" id="KW-1185">Reference proteome</keyword>
<keyword evidence="7" id="KW-0325">Glycoprotein</keyword>
<dbReference type="InterPro" id="IPR007657">
    <property type="entry name" value="Glycosyltransferase_61"/>
</dbReference>
<keyword evidence="6 8" id="KW-0472">Membrane</keyword>
<dbReference type="VEuPathDB" id="TrichDB:TVAG_057090"/>
<keyword evidence="2" id="KW-0328">Glycosyltransferase</keyword>
<reference evidence="10" key="1">
    <citation type="submission" date="2006-10" db="EMBL/GenBank/DDBJ databases">
        <authorList>
            <person name="Amadeo P."/>
            <person name="Zhao Q."/>
            <person name="Wortman J."/>
            <person name="Fraser-Liggett C."/>
            <person name="Carlton J."/>
        </authorList>
    </citation>
    <scope>NUCLEOTIDE SEQUENCE</scope>
    <source>
        <strain evidence="10">G3</strain>
    </source>
</reference>
<evidence type="ECO:0000256" key="7">
    <source>
        <dbReference type="ARBA" id="ARBA00023180"/>
    </source>
</evidence>
<dbReference type="RefSeq" id="XP_001319138.1">
    <property type="nucleotide sequence ID" value="XM_001319103.1"/>
</dbReference>
<evidence type="ECO:0000256" key="4">
    <source>
        <dbReference type="ARBA" id="ARBA00022692"/>
    </source>
</evidence>
<evidence type="ECO:0000313" key="10">
    <source>
        <dbReference type="EMBL" id="EAY06915.1"/>
    </source>
</evidence>
<evidence type="ECO:0000256" key="3">
    <source>
        <dbReference type="ARBA" id="ARBA00022679"/>
    </source>
</evidence>
<protein>
    <recommendedName>
        <fullName evidence="9">Glycosyltransferase 61 catalytic domain-containing protein</fullName>
    </recommendedName>
</protein>
<gene>
    <name evidence="10" type="ORF">TVAG_057090</name>
</gene>
<name>A2EKB7_TRIV3</name>
<keyword evidence="5 8" id="KW-1133">Transmembrane helix</keyword>